<organism evidence="1 2">
    <name type="scientific">Algoriphagus aquimarinus</name>
    <dbReference type="NCBI Taxonomy" id="237018"/>
    <lineage>
        <taxon>Bacteria</taxon>
        <taxon>Pseudomonadati</taxon>
        <taxon>Bacteroidota</taxon>
        <taxon>Cytophagia</taxon>
        <taxon>Cytophagales</taxon>
        <taxon>Cyclobacteriaceae</taxon>
        <taxon>Algoriphagus</taxon>
    </lineage>
</organism>
<dbReference type="STRING" id="237018.SAMN04489723_12823"/>
<proteinExistence type="predicted"/>
<keyword evidence="2" id="KW-1185">Reference proteome</keyword>
<name>A0A1I1CDG5_9BACT</name>
<evidence type="ECO:0000313" key="2">
    <source>
        <dbReference type="Proteomes" id="UP000198790"/>
    </source>
</evidence>
<reference evidence="1 2" key="1">
    <citation type="submission" date="2016-10" db="EMBL/GenBank/DDBJ databases">
        <authorList>
            <person name="de Groot N.N."/>
        </authorList>
    </citation>
    <scope>NUCLEOTIDE SEQUENCE [LARGE SCALE GENOMIC DNA]</scope>
    <source>
        <strain evidence="1 2">DSM 23399</strain>
    </source>
</reference>
<evidence type="ECO:0000313" key="1">
    <source>
        <dbReference type="EMBL" id="SFB60046.1"/>
    </source>
</evidence>
<dbReference type="EMBL" id="FOKK01000028">
    <property type="protein sequence ID" value="SFB60046.1"/>
    <property type="molecule type" value="Genomic_DNA"/>
</dbReference>
<sequence>MSDLKYCQLIPLEKKKHYKLGQLRILEEILSENTFNEVFQIK</sequence>
<dbReference type="AlphaFoldDB" id="A0A1I1CDG5"/>
<dbReference type="Proteomes" id="UP000198790">
    <property type="component" value="Unassembled WGS sequence"/>
</dbReference>
<accession>A0A1I1CDG5</accession>
<protein>
    <submittedName>
        <fullName evidence="1">Uncharacterized protein</fullName>
    </submittedName>
</protein>
<gene>
    <name evidence="1" type="ORF">SAMN04489723_12823</name>
</gene>